<evidence type="ECO:0000256" key="5">
    <source>
        <dbReference type="ARBA" id="ARBA00023065"/>
    </source>
</evidence>
<gene>
    <name evidence="10" type="ORF">SBW85_14325</name>
</gene>
<keyword evidence="6 8" id="KW-0472">Membrane</keyword>
<dbReference type="InterPro" id="IPR013099">
    <property type="entry name" value="K_chnl_dom"/>
</dbReference>
<feature type="transmembrane region" description="Helical" evidence="8">
    <location>
        <begin position="42"/>
        <end position="64"/>
    </location>
</feature>
<evidence type="ECO:0000256" key="4">
    <source>
        <dbReference type="ARBA" id="ARBA00022989"/>
    </source>
</evidence>
<dbReference type="EMBL" id="JAWRCN010000001">
    <property type="protein sequence ID" value="MDW6018873.1"/>
    <property type="molecule type" value="Genomic_DNA"/>
</dbReference>
<dbReference type="InterPro" id="IPR028325">
    <property type="entry name" value="VG_K_chnl"/>
</dbReference>
<dbReference type="PANTHER" id="PTHR11537">
    <property type="entry name" value="VOLTAGE-GATED POTASSIUM CHANNEL"/>
    <property type="match status" value="1"/>
</dbReference>
<dbReference type="Gene3D" id="1.20.120.350">
    <property type="entry name" value="Voltage-gated potassium channels. Chain C"/>
    <property type="match status" value="1"/>
</dbReference>
<dbReference type="PRINTS" id="PR00169">
    <property type="entry name" value="KCHANNEL"/>
</dbReference>
<protein>
    <submittedName>
        <fullName evidence="10">Ion channel</fullName>
    </submittedName>
</protein>
<accession>A0ABU4IJZ9</accession>
<evidence type="ECO:0000313" key="11">
    <source>
        <dbReference type="Proteomes" id="UP001272325"/>
    </source>
</evidence>
<name>A0ABU4IJZ9_9VIBR</name>
<dbReference type="Gene3D" id="1.10.287.70">
    <property type="match status" value="1"/>
</dbReference>
<evidence type="ECO:0000256" key="2">
    <source>
        <dbReference type="ARBA" id="ARBA00022448"/>
    </source>
</evidence>
<dbReference type="InterPro" id="IPR027359">
    <property type="entry name" value="Volt_channel_dom_sf"/>
</dbReference>
<evidence type="ECO:0000256" key="7">
    <source>
        <dbReference type="ARBA" id="ARBA00023303"/>
    </source>
</evidence>
<evidence type="ECO:0000259" key="9">
    <source>
        <dbReference type="Pfam" id="PF07885"/>
    </source>
</evidence>
<comment type="subcellular location">
    <subcellularLocation>
        <location evidence="1">Membrane</location>
        <topology evidence="1">Multi-pass membrane protein</topology>
    </subcellularLocation>
</comment>
<dbReference type="Pfam" id="PF07885">
    <property type="entry name" value="Ion_trans_2"/>
    <property type="match status" value="1"/>
</dbReference>
<dbReference type="Proteomes" id="UP001272325">
    <property type="component" value="Unassembled WGS sequence"/>
</dbReference>
<keyword evidence="11" id="KW-1185">Reference proteome</keyword>
<feature type="transmembrane region" description="Helical" evidence="8">
    <location>
        <begin position="186"/>
        <end position="209"/>
    </location>
</feature>
<reference evidence="10 11" key="1">
    <citation type="submission" date="2023-11" db="EMBL/GenBank/DDBJ databases">
        <title>Plant-associative lifestyle of Vibrio porteresiae and its evolutionary dynamics.</title>
        <authorList>
            <person name="Rameshkumar N."/>
            <person name="Kirti K."/>
        </authorList>
    </citation>
    <scope>NUCLEOTIDE SEQUENCE [LARGE SCALE GENOMIC DNA]</scope>
    <source>
        <strain evidence="10 11">MSSRF60</strain>
    </source>
</reference>
<evidence type="ECO:0000313" key="10">
    <source>
        <dbReference type="EMBL" id="MDW6018873.1"/>
    </source>
</evidence>
<dbReference type="SUPFAM" id="SSF81324">
    <property type="entry name" value="Voltage-gated potassium channels"/>
    <property type="match status" value="1"/>
</dbReference>
<proteinExistence type="predicted"/>
<evidence type="ECO:0000256" key="3">
    <source>
        <dbReference type="ARBA" id="ARBA00022692"/>
    </source>
</evidence>
<feature type="domain" description="Potassium channel" evidence="9">
    <location>
        <begin position="132"/>
        <end position="210"/>
    </location>
</feature>
<keyword evidence="2" id="KW-0813">Transport</keyword>
<keyword evidence="5" id="KW-0406">Ion transport</keyword>
<dbReference type="PANTHER" id="PTHR11537:SF254">
    <property type="entry name" value="POTASSIUM VOLTAGE-GATED CHANNEL PROTEIN SHAB"/>
    <property type="match status" value="1"/>
</dbReference>
<feature type="transmembrane region" description="Helical" evidence="8">
    <location>
        <begin position="124"/>
        <end position="145"/>
    </location>
</feature>
<keyword evidence="3 8" id="KW-0812">Transmembrane</keyword>
<comment type="caution">
    <text evidence="10">The sequence shown here is derived from an EMBL/GenBank/DDBJ whole genome shotgun (WGS) entry which is preliminary data.</text>
</comment>
<feature type="transmembrane region" description="Helical" evidence="8">
    <location>
        <begin position="157"/>
        <end position="174"/>
    </location>
</feature>
<evidence type="ECO:0000256" key="6">
    <source>
        <dbReference type="ARBA" id="ARBA00023136"/>
    </source>
</evidence>
<evidence type="ECO:0000256" key="8">
    <source>
        <dbReference type="SAM" id="Phobius"/>
    </source>
</evidence>
<organism evidence="10 11">
    <name type="scientific">Vibrio plantisponsor</name>
    <dbReference type="NCBI Taxonomy" id="664643"/>
    <lineage>
        <taxon>Bacteria</taxon>
        <taxon>Pseudomonadati</taxon>
        <taxon>Pseudomonadota</taxon>
        <taxon>Gammaproteobacteria</taxon>
        <taxon>Vibrionales</taxon>
        <taxon>Vibrionaceae</taxon>
        <taxon>Vibrio</taxon>
    </lineage>
</organism>
<evidence type="ECO:0000256" key="1">
    <source>
        <dbReference type="ARBA" id="ARBA00004141"/>
    </source>
</evidence>
<sequence>MKKDSIKDETKPMGLLSLILSFLALFVISGLLFFPIEPEMRHLFIGLDFLICSIFILQLSVDLIRSTDRVQFMKRHWIDFLASIPMIEPLRYARIFHILRIILVVRSGRAIAKQLLSNRRETTIASILLLLVLMMTLGSSFMLFFETKDPHANIQSGGDALWWALVTISTVGYGDHYPVTTAGRLIATAMILCGVGIFGMISGLITSLLTSPDKKQLLHAQREQQMLQQIVVQQNEILRRIGELENNTDHPRQGKPAE</sequence>
<dbReference type="RefSeq" id="WP_171138268.1">
    <property type="nucleotide sequence ID" value="NZ_AP024893.1"/>
</dbReference>
<feature type="transmembrane region" description="Helical" evidence="8">
    <location>
        <begin position="12"/>
        <end position="36"/>
    </location>
</feature>
<keyword evidence="4 8" id="KW-1133">Transmembrane helix</keyword>
<keyword evidence="7" id="KW-0407">Ion channel</keyword>